<sequence>MLLTQEDNDKAAVIETLRPDFIIVDATFLSGGLSNRCLKLTTEDGRRFVWRPEAASAKAFGLSRSHEFNALKTASDQGLAAPPVKYFNNGLLNPWIDGSTLEHVSLETMAELQARVHGLPPLNNRFDPFDKGAVYFNSLEKEFKSPRLIALHRHFQENRFSSGLELTTCHYDLGYYNLVQEKSGEIKILDWEYAALGDPALDLVMTSLANGLDLETLVDRYCHIRRIKVVEKWQSACVRWQPVADYLGALWYALGFQLYGEPLYQKRRDDFLAKAEASLPR</sequence>
<dbReference type="AlphaFoldDB" id="A0A377HPR2"/>
<dbReference type="RefSeq" id="WP_115659858.1">
    <property type="nucleotide sequence ID" value="NZ_UGHD01000002.1"/>
</dbReference>
<gene>
    <name evidence="2" type="primary">thiK</name>
    <name evidence="2" type="ORF">NCTC11645_02085</name>
</gene>
<dbReference type="Pfam" id="PF01636">
    <property type="entry name" value="APH"/>
    <property type="match status" value="1"/>
</dbReference>
<evidence type="ECO:0000313" key="3">
    <source>
        <dbReference type="Proteomes" id="UP000254512"/>
    </source>
</evidence>
<evidence type="ECO:0000259" key="1">
    <source>
        <dbReference type="Pfam" id="PF01636"/>
    </source>
</evidence>
<keyword evidence="2" id="KW-0808">Transferase</keyword>
<dbReference type="Gene3D" id="3.30.200.20">
    <property type="entry name" value="Phosphorylase Kinase, domain 1"/>
    <property type="match status" value="1"/>
</dbReference>
<dbReference type="Gene3D" id="3.90.1200.10">
    <property type="match status" value="1"/>
</dbReference>
<dbReference type="InterPro" id="IPR002575">
    <property type="entry name" value="Aminoglycoside_PTrfase"/>
</dbReference>
<dbReference type="STRING" id="673.AL542_16090"/>
<dbReference type="GO" id="GO:0019165">
    <property type="term" value="F:thiamine kinase activity"/>
    <property type="evidence" value="ECO:0007669"/>
    <property type="project" value="UniProtKB-EC"/>
</dbReference>
<dbReference type="Proteomes" id="UP000254512">
    <property type="component" value="Unassembled WGS sequence"/>
</dbReference>
<organism evidence="2 3">
    <name type="scientific">Grimontia hollisae</name>
    <name type="common">Vibrio hollisae</name>
    <dbReference type="NCBI Taxonomy" id="673"/>
    <lineage>
        <taxon>Bacteria</taxon>
        <taxon>Pseudomonadati</taxon>
        <taxon>Pseudomonadota</taxon>
        <taxon>Gammaproteobacteria</taxon>
        <taxon>Vibrionales</taxon>
        <taxon>Vibrionaceae</taxon>
        <taxon>Grimontia</taxon>
    </lineage>
</organism>
<dbReference type="EMBL" id="UGHD01000002">
    <property type="protein sequence ID" value="STO57692.1"/>
    <property type="molecule type" value="Genomic_DNA"/>
</dbReference>
<name>A0A377HPR2_GRIHO</name>
<feature type="domain" description="Aminoglycoside phosphotransferase" evidence="1">
    <location>
        <begin position="26"/>
        <end position="207"/>
    </location>
</feature>
<evidence type="ECO:0000313" key="2">
    <source>
        <dbReference type="EMBL" id="STO57692.1"/>
    </source>
</evidence>
<dbReference type="InterPro" id="IPR011009">
    <property type="entry name" value="Kinase-like_dom_sf"/>
</dbReference>
<keyword evidence="2" id="KW-0418">Kinase</keyword>
<accession>A0A377HPR2</accession>
<reference evidence="2 3" key="1">
    <citation type="submission" date="2018-06" db="EMBL/GenBank/DDBJ databases">
        <authorList>
            <consortium name="Pathogen Informatics"/>
            <person name="Doyle S."/>
        </authorList>
    </citation>
    <scope>NUCLEOTIDE SEQUENCE [LARGE SCALE GENOMIC DNA]</scope>
    <source>
        <strain evidence="2 3">NCTC11645</strain>
    </source>
</reference>
<dbReference type="EC" id="2.7.1.89" evidence="2"/>
<protein>
    <submittedName>
        <fullName evidence="2">Thiamine kinase</fullName>
        <ecNumber evidence="2">2.7.1.89</ecNumber>
    </submittedName>
</protein>
<dbReference type="SUPFAM" id="SSF56112">
    <property type="entry name" value="Protein kinase-like (PK-like)"/>
    <property type="match status" value="1"/>
</dbReference>
<proteinExistence type="predicted"/>